<dbReference type="EMBL" id="OZ035834">
    <property type="protein sequence ID" value="CAL1575078.1"/>
    <property type="molecule type" value="Genomic_DNA"/>
</dbReference>
<reference evidence="2 3" key="1">
    <citation type="submission" date="2024-04" db="EMBL/GenBank/DDBJ databases">
        <authorList>
            <person name="Waldvogel A.-M."/>
            <person name="Schoenle A."/>
        </authorList>
    </citation>
    <scope>NUCLEOTIDE SEQUENCE [LARGE SCALE GENOMIC DNA]</scope>
</reference>
<proteinExistence type="predicted"/>
<sequence length="201" mass="22279">MRKREQEASLLKTDGLPCCGHIRTHTNCILTTPPHNPKHQEEEGVFTAYSLQRCQQQDLSASVCEVCSQHCQLASPEPYRNRDICGAEDASLHGRLWRKPAMSDDNGRKRPFMVLPGLGSGTGEGESRNIYPVILQEPSGRAVGRFQKPRYGHSPISSGPEQRPPCTDTHSSCLHALGLLRPYQRPGDSDALFQWVCCGAE</sequence>
<evidence type="ECO:0000313" key="2">
    <source>
        <dbReference type="EMBL" id="CAL1575078.1"/>
    </source>
</evidence>
<accession>A0AAV2JFZ6</accession>
<feature type="region of interest" description="Disordered" evidence="1">
    <location>
        <begin position="145"/>
        <end position="167"/>
    </location>
</feature>
<organism evidence="2 3">
    <name type="scientific">Knipowitschia caucasica</name>
    <name type="common">Caucasian dwarf goby</name>
    <name type="synonym">Pomatoschistus caucasicus</name>
    <dbReference type="NCBI Taxonomy" id="637954"/>
    <lineage>
        <taxon>Eukaryota</taxon>
        <taxon>Metazoa</taxon>
        <taxon>Chordata</taxon>
        <taxon>Craniata</taxon>
        <taxon>Vertebrata</taxon>
        <taxon>Euteleostomi</taxon>
        <taxon>Actinopterygii</taxon>
        <taxon>Neopterygii</taxon>
        <taxon>Teleostei</taxon>
        <taxon>Neoteleostei</taxon>
        <taxon>Acanthomorphata</taxon>
        <taxon>Gobiaria</taxon>
        <taxon>Gobiiformes</taxon>
        <taxon>Gobioidei</taxon>
        <taxon>Gobiidae</taxon>
        <taxon>Gobiinae</taxon>
        <taxon>Knipowitschia</taxon>
    </lineage>
</organism>
<evidence type="ECO:0000313" key="3">
    <source>
        <dbReference type="Proteomes" id="UP001497482"/>
    </source>
</evidence>
<dbReference type="AlphaFoldDB" id="A0AAV2JFZ6"/>
<name>A0AAV2JFZ6_KNICA</name>
<keyword evidence="3" id="KW-1185">Reference proteome</keyword>
<dbReference type="Proteomes" id="UP001497482">
    <property type="component" value="Chromosome 12"/>
</dbReference>
<gene>
    <name evidence="2" type="ORF">KC01_LOCUS6719</name>
</gene>
<protein>
    <submittedName>
        <fullName evidence="2">Uncharacterized protein</fullName>
    </submittedName>
</protein>
<evidence type="ECO:0000256" key="1">
    <source>
        <dbReference type="SAM" id="MobiDB-lite"/>
    </source>
</evidence>